<keyword evidence="3" id="KW-0472">Membrane</keyword>
<dbReference type="PROSITE" id="PS51257">
    <property type="entry name" value="PROKAR_LIPOPROTEIN"/>
    <property type="match status" value="1"/>
</dbReference>
<keyword evidence="5 7" id="KW-0449">Lipoprotein</keyword>
<dbReference type="EMBL" id="JMPJ01000025">
    <property type="protein sequence ID" value="KFC84750.1"/>
    <property type="molecule type" value="Genomic_DNA"/>
</dbReference>
<evidence type="ECO:0000313" key="8">
    <source>
        <dbReference type="Proteomes" id="UP000028640"/>
    </source>
</evidence>
<evidence type="ECO:0000256" key="1">
    <source>
        <dbReference type="ARBA" id="ARBA00022475"/>
    </source>
</evidence>
<dbReference type="Proteomes" id="UP000028640">
    <property type="component" value="Unassembled WGS sequence"/>
</dbReference>
<dbReference type="OrthoDB" id="6622075at2"/>
<feature type="region of interest" description="Disordered" evidence="6">
    <location>
        <begin position="221"/>
        <end position="241"/>
    </location>
</feature>
<name>A0A085GM05_EWIA3</name>
<comment type="caution">
    <text evidence="7">The sequence shown here is derived from an EMBL/GenBank/DDBJ whole genome shotgun (WGS) entry which is preliminary data.</text>
</comment>
<gene>
    <name evidence="7" type="ORF">GEAM_0624</name>
</gene>
<evidence type="ECO:0000256" key="3">
    <source>
        <dbReference type="ARBA" id="ARBA00023136"/>
    </source>
</evidence>
<sequence>MKNVAALTLSTLFLYGCDTQASPEPVNPIFASYSNIFGFEPIRGKVKSFLQQQHDEQGKVSSLFQGALTAAGCFTELKVVAPLMGLDVDLLKEGDFLVNRGDKQKRYALKDNCLPERNLADDTRYESNDKGFVTAAINEKDAGKNSYFEYDASGFPSKISQPTPTGPFVAIIKATESEEKKRNNTIETRVKDVLLGEVITRCEYDDHFNATDCKITSKAAEKDKPLPKRLDDPESTKIEYY</sequence>
<protein>
    <submittedName>
        <fullName evidence="7">Uncharacterized UPF0257 family lipoprotein</fullName>
    </submittedName>
</protein>
<keyword evidence="1" id="KW-1003">Cell membrane</keyword>
<dbReference type="InterPro" id="IPR010646">
    <property type="entry name" value="UPF0257"/>
</dbReference>
<dbReference type="AlphaFoldDB" id="A0A085GM05"/>
<dbReference type="Pfam" id="PF06788">
    <property type="entry name" value="UPF0257"/>
    <property type="match status" value="1"/>
</dbReference>
<dbReference type="GO" id="GO:0005886">
    <property type="term" value="C:plasma membrane"/>
    <property type="evidence" value="ECO:0007669"/>
    <property type="project" value="InterPro"/>
</dbReference>
<evidence type="ECO:0000313" key="7">
    <source>
        <dbReference type="EMBL" id="KFC84750.1"/>
    </source>
</evidence>
<dbReference type="RefSeq" id="WP_051899393.1">
    <property type="nucleotide sequence ID" value="NZ_JMPJ01000025.1"/>
</dbReference>
<keyword evidence="4" id="KW-0564">Palmitate</keyword>
<evidence type="ECO:0000256" key="5">
    <source>
        <dbReference type="ARBA" id="ARBA00023288"/>
    </source>
</evidence>
<accession>A0A085GM05</accession>
<organism evidence="7 8">
    <name type="scientific">Ewingella americana (strain ATCC 33852 / DSM 4580 / CCUG 14506 / JCM 5911 / LMG 7869 / NCTC 12157 / CDC 1468-78)</name>
    <dbReference type="NCBI Taxonomy" id="910964"/>
    <lineage>
        <taxon>Bacteria</taxon>
        <taxon>Pseudomonadati</taxon>
        <taxon>Pseudomonadota</taxon>
        <taxon>Gammaproteobacteria</taxon>
        <taxon>Enterobacterales</taxon>
        <taxon>Yersiniaceae</taxon>
        <taxon>Ewingella</taxon>
    </lineage>
</organism>
<evidence type="ECO:0000256" key="4">
    <source>
        <dbReference type="ARBA" id="ARBA00023139"/>
    </source>
</evidence>
<proteinExistence type="predicted"/>
<evidence type="ECO:0000256" key="2">
    <source>
        <dbReference type="ARBA" id="ARBA00022729"/>
    </source>
</evidence>
<dbReference type="GeneID" id="78378969"/>
<reference evidence="7 8" key="1">
    <citation type="submission" date="2014-05" db="EMBL/GenBank/DDBJ databases">
        <title>ATOL: Assembling a taxonomically balanced genome-scale reconstruction of the evolutionary history of the Enterobacteriaceae.</title>
        <authorList>
            <person name="Plunkett G.III."/>
            <person name="Neeno-Eckwall E.C."/>
            <person name="Glasner J.D."/>
            <person name="Perna N.T."/>
        </authorList>
    </citation>
    <scope>NUCLEOTIDE SEQUENCE [LARGE SCALE GENOMIC DNA]</scope>
    <source>
        <strain evidence="7 8">ATCC 33852</strain>
    </source>
</reference>
<evidence type="ECO:0000256" key="6">
    <source>
        <dbReference type="SAM" id="MobiDB-lite"/>
    </source>
</evidence>
<keyword evidence="8" id="KW-1185">Reference proteome</keyword>
<dbReference type="eggNOG" id="ENOG502Z8TA">
    <property type="taxonomic scope" value="Bacteria"/>
</dbReference>
<keyword evidence="2" id="KW-0732">Signal</keyword>